<dbReference type="Pfam" id="PF00005">
    <property type="entry name" value="ABC_tran"/>
    <property type="match status" value="1"/>
</dbReference>
<keyword evidence="4" id="KW-1003">Cell membrane</keyword>
<dbReference type="PROSITE" id="PS00211">
    <property type="entry name" value="ABC_TRANSPORTER_1"/>
    <property type="match status" value="1"/>
</dbReference>
<protein>
    <submittedName>
        <fullName evidence="10">Methionine ABC transporter ATP-binding protein</fullName>
    </submittedName>
</protein>
<evidence type="ECO:0000259" key="9">
    <source>
        <dbReference type="PROSITE" id="PS50893"/>
    </source>
</evidence>
<evidence type="ECO:0000313" key="10">
    <source>
        <dbReference type="EMBL" id="OYO13008.1"/>
    </source>
</evidence>
<dbReference type="EMBL" id="NMVO01000014">
    <property type="protein sequence ID" value="OYO13008.1"/>
    <property type="molecule type" value="Genomic_DNA"/>
</dbReference>
<evidence type="ECO:0000256" key="6">
    <source>
        <dbReference type="ARBA" id="ARBA00022840"/>
    </source>
</evidence>
<organism evidence="10 11">
    <name type="scientific">Enemella evansiae</name>
    <dbReference type="NCBI Taxonomy" id="2016499"/>
    <lineage>
        <taxon>Bacteria</taxon>
        <taxon>Bacillati</taxon>
        <taxon>Actinomycetota</taxon>
        <taxon>Actinomycetes</taxon>
        <taxon>Propionibacteriales</taxon>
        <taxon>Propionibacteriaceae</taxon>
        <taxon>Enemella</taxon>
    </lineage>
</organism>
<dbReference type="SUPFAM" id="SSF52540">
    <property type="entry name" value="P-loop containing nucleoside triphosphate hydrolases"/>
    <property type="match status" value="1"/>
</dbReference>
<dbReference type="InterPro" id="IPR003593">
    <property type="entry name" value="AAA+_ATPase"/>
</dbReference>
<evidence type="ECO:0000256" key="1">
    <source>
        <dbReference type="ARBA" id="ARBA00004202"/>
    </source>
</evidence>
<comment type="subcellular location">
    <subcellularLocation>
        <location evidence="1">Cell membrane</location>
        <topology evidence="1">Peripheral membrane protein</topology>
    </subcellularLocation>
</comment>
<accession>A0A255GAR7</accession>
<keyword evidence="11" id="KW-1185">Reference proteome</keyword>
<evidence type="ECO:0000256" key="4">
    <source>
        <dbReference type="ARBA" id="ARBA00022475"/>
    </source>
</evidence>
<evidence type="ECO:0000256" key="5">
    <source>
        <dbReference type="ARBA" id="ARBA00022741"/>
    </source>
</evidence>
<dbReference type="GO" id="GO:0016887">
    <property type="term" value="F:ATP hydrolysis activity"/>
    <property type="evidence" value="ECO:0007669"/>
    <property type="project" value="InterPro"/>
</dbReference>
<dbReference type="NCBIfam" id="TIGR01727">
    <property type="entry name" value="oligo_HPY"/>
    <property type="match status" value="1"/>
</dbReference>
<evidence type="ECO:0000256" key="8">
    <source>
        <dbReference type="SAM" id="MobiDB-lite"/>
    </source>
</evidence>
<feature type="region of interest" description="Disordered" evidence="8">
    <location>
        <begin position="213"/>
        <end position="251"/>
    </location>
</feature>
<evidence type="ECO:0000256" key="3">
    <source>
        <dbReference type="ARBA" id="ARBA00022448"/>
    </source>
</evidence>
<dbReference type="PROSITE" id="PS50893">
    <property type="entry name" value="ABC_TRANSPORTER_2"/>
    <property type="match status" value="1"/>
</dbReference>
<name>A0A255GAR7_9ACTN</name>
<keyword evidence="6 10" id="KW-0067">ATP-binding</keyword>
<feature type="domain" description="ABC transporter" evidence="9">
    <location>
        <begin position="1"/>
        <end position="228"/>
    </location>
</feature>
<dbReference type="Proteomes" id="UP000215896">
    <property type="component" value="Unassembled WGS sequence"/>
</dbReference>
<dbReference type="InterPro" id="IPR017871">
    <property type="entry name" value="ABC_transporter-like_CS"/>
</dbReference>
<dbReference type="GO" id="GO:0005524">
    <property type="term" value="F:ATP binding"/>
    <property type="evidence" value="ECO:0007669"/>
    <property type="project" value="UniProtKB-KW"/>
</dbReference>
<dbReference type="SMART" id="SM00382">
    <property type="entry name" value="AAA"/>
    <property type="match status" value="1"/>
</dbReference>
<reference evidence="10 11" key="1">
    <citation type="submission" date="2017-07" db="EMBL/GenBank/DDBJ databases">
        <title>Draft whole genome sequences of clinical Proprionibacteriaceae strains.</title>
        <authorList>
            <person name="Bernier A.-M."/>
            <person name="Bernard K."/>
            <person name="Domingo M.-C."/>
        </authorList>
    </citation>
    <scope>NUCLEOTIDE SEQUENCE [LARGE SCALE GENOMIC DNA]</scope>
    <source>
        <strain evidence="10 11">NML 030167</strain>
    </source>
</reference>
<keyword evidence="7" id="KW-0472">Membrane</keyword>
<evidence type="ECO:0000256" key="2">
    <source>
        <dbReference type="ARBA" id="ARBA00005417"/>
    </source>
</evidence>
<dbReference type="AlphaFoldDB" id="A0A255GAR7"/>
<sequence length="309" mass="33538">MRVSTGETVGVVGESGSGKSQTALAALRLLGPGAEITGGRIIFGGDDLTRADEESLRRLRGRDLAMVFQDPMSSLDPVMRVGEQIAEALTAHPERTPRNAVSERVLELIRQVGLPDPERLRQRYPHQLSGGQRQRIGIAMAMANEPRLLIADEPTTALDVTVQAQVLDLLSELQGTTGMAMVLITHDLALVAQYAQRVLVMYAGEVVEEGPTGDVFTHPKHPYTRGLLDSRPRLAGPGRRTEPLPTIRGVPMDASRAGTGCAFLPRCRRSADRELCAQQTPPVDESGEQLVRCHFPLTPGPPHDGERDE</sequence>
<dbReference type="Gene3D" id="3.40.50.300">
    <property type="entry name" value="P-loop containing nucleotide triphosphate hydrolases"/>
    <property type="match status" value="1"/>
</dbReference>
<dbReference type="PANTHER" id="PTHR43297">
    <property type="entry name" value="OLIGOPEPTIDE TRANSPORT ATP-BINDING PROTEIN APPD"/>
    <property type="match status" value="1"/>
</dbReference>
<comment type="similarity">
    <text evidence="2">Belongs to the ABC transporter superfamily.</text>
</comment>
<dbReference type="CDD" id="cd03257">
    <property type="entry name" value="ABC_NikE_OppD_transporters"/>
    <property type="match status" value="1"/>
</dbReference>
<dbReference type="PANTHER" id="PTHR43297:SF2">
    <property type="entry name" value="DIPEPTIDE TRANSPORT ATP-BINDING PROTEIN DPPD"/>
    <property type="match status" value="1"/>
</dbReference>
<gene>
    <name evidence="10" type="ORF">CGZ94_13790</name>
</gene>
<dbReference type="InterPro" id="IPR050388">
    <property type="entry name" value="ABC_Ni/Peptide_Import"/>
</dbReference>
<dbReference type="FunFam" id="3.40.50.300:FF:000016">
    <property type="entry name" value="Oligopeptide ABC transporter ATP-binding component"/>
    <property type="match status" value="1"/>
</dbReference>
<proteinExistence type="inferred from homology"/>
<dbReference type="Pfam" id="PF08352">
    <property type="entry name" value="oligo_HPY"/>
    <property type="match status" value="1"/>
</dbReference>
<dbReference type="OrthoDB" id="5357528at2"/>
<dbReference type="InterPro" id="IPR003439">
    <property type="entry name" value="ABC_transporter-like_ATP-bd"/>
</dbReference>
<dbReference type="GO" id="GO:0015833">
    <property type="term" value="P:peptide transport"/>
    <property type="evidence" value="ECO:0007669"/>
    <property type="project" value="InterPro"/>
</dbReference>
<evidence type="ECO:0000256" key="7">
    <source>
        <dbReference type="ARBA" id="ARBA00023136"/>
    </source>
</evidence>
<keyword evidence="3" id="KW-0813">Transport</keyword>
<evidence type="ECO:0000313" key="11">
    <source>
        <dbReference type="Proteomes" id="UP000215896"/>
    </source>
</evidence>
<keyword evidence="5" id="KW-0547">Nucleotide-binding</keyword>
<comment type="caution">
    <text evidence="10">The sequence shown here is derived from an EMBL/GenBank/DDBJ whole genome shotgun (WGS) entry which is preliminary data.</text>
</comment>
<dbReference type="InterPro" id="IPR027417">
    <property type="entry name" value="P-loop_NTPase"/>
</dbReference>
<dbReference type="InterPro" id="IPR013563">
    <property type="entry name" value="Oligopep_ABC_C"/>
</dbReference>
<dbReference type="GO" id="GO:0005886">
    <property type="term" value="C:plasma membrane"/>
    <property type="evidence" value="ECO:0007669"/>
    <property type="project" value="UniProtKB-SubCell"/>
</dbReference>